<sequence>MAATDIITIILSFLNLGAAIIAVIIAHSSLKALCGNLTDAATILPAYHLPRRPYHPYATGYAHYLRDPYLRPMIEASYRPHHRVLDAGTESSLDRKYMALVHHPTIERSIQEQSGSKSEET</sequence>
<feature type="transmembrane region" description="Helical" evidence="1">
    <location>
        <begin position="6"/>
        <end position="26"/>
    </location>
</feature>
<protein>
    <submittedName>
        <fullName evidence="2">Uncharacterized protein</fullName>
    </submittedName>
</protein>
<name>A0ABR4CUL4_9HELO</name>
<proteinExistence type="predicted"/>
<dbReference type="Proteomes" id="UP001595075">
    <property type="component" value="Unassembled WGS sequence"/>
</dbReference>
<dbReference type="EMBL" id="JAZHXI010000003">
    <property type="protein sequence ID" value="KAL2073540.1"/>
    <property type="molecule type" value="Genomic_DNA"/>
</dbReference>
<evidence type="ECO:0000313" key="3">
    <source>
        <dbReference type="Proteomes" id="UP001595075"/>
    </source>
</evidence>
<organism evidence="2 3">
    <name type="scientific">Oculimacula yallundae</name>
    <dbReference type="NCBI Taxonomy" id="86028"/>
    <lineage>
        <taxon>Eukaryota</taxon>
        <taxon>Fungi</taxon>
        <taxon>Dikarya</taxon>
        <taxon>Ascomycota</taxon>
        <taxon>Pezizomycotina</taxon>
        <taxon>Leotiomycetes</taxon>
        <taxon>Helotiales</taxon>
        <taxon>Ploettnerulaceae</taxon>
        <taxon>Oculimacula</taxon>
    </lineage>
</organism>
<evidence type="ECO:0000313" key="2">
    <source>
        <dbReference type="EMBL" id="KAL2073540.1"/>
    </source>
</evidence>
<reference evidence="2 3" key="1">
    <citation type="journal article" date="2024" name="Commun. Biol.">
        <title>Comparative genomic analysis of thermophilic fungi reveals convergent evolutionary adaptations and gene losses.</title>
        <authorList>
            <person name="Steindorff A.S."/>
            <person name="Aguilar-Pontes M.V."/>
            <person name="Robinson A.J."/>
            <person name="Andreopoulos B."/>
            <person name="LaButti K."/>
            <person name="Kuo A."/>
            <person name="Mondo S."/>
            <person name="Riley R."/>
            <person name="Otillar R."/>
            <person name="Haridas S."/>
            <person name="Lipzen A."/>
            <person name="Grimwood J."/>
            <person name="Schmutz J."/>
            <person name="Clum A."/>
            <person name="Reid I.D."/>
            <person name="Moisan M.C."/>
            <person name="Butler G."/>
            <person name="Nguyen T.T.M."/>
            <person name="Dewar K."/>
            <person name="Conant G."/>
            <person name="Drula E."/>
            <person name="Henrissat B."/>
            <person name="Hansel C."/>
            <person name="Singer S."/>
            <person name="Hutchinson M.I."/>
            <person name="de Vries R.P."/>
            <person name="Natvig D.O."/>
            <person name="Powell A.J."/>
            <person name="Tsang A."/>
            <person name="Grigoriev I.V."/>
        </authorList>
    </citation>
    <scope>NUCLEOTIDE SEQUENCE [LARGE SCALE GENOMIC DNA]</scope>
    <source>
        <strain evidence="2 3">CBS 494.80</strain>
    </source>
</reference>
<accession>A0ABR4CUL4</accession>
<comment type="caution">
    <text evidence="2">The sequence shown here is derived from an EMBL/GenBank/DDBJ whole genome shotgun (WGS) entry which is preliminary data.</text>
</comment>
<gene>
    <name evidence="2" type="ORF">VTL71DRAFT_10866</name>
</gene>
<keyword evidence="1" id="KW-0812">Transmembrane</keyword>
<evidence type="ECO:0000256" key="1">
    <source>
        <dbReference type="SAM" id="Phobius"/>
    </source>
</evidence>
<keyword evidence="1" id="KW-0472">Membrane</keyword>
<keyword evidence="3" id="KW-1185">Reference proteome</keyword>
<keyword evidence="1" id="KW-1133">Transmembrane helix</keyword>